<protein>
    <submittedName>
        <fullName evidence="1">Uncharacterized protein</fullName>
    </submittedName>
</protein>
<evidence type="ECO:0000313" key="1">
    <source>
        <dbReference type="EMBL" id="JAH71470.1"/>
    </source>
</evidence>
<accession>A0A0E9V210</accession>
<dbReference type="AlphaFoldDB" id="A0A0E9V210"/>
<reference evidence="1" key="2">
    <citation type="journal article" date="2015" name="Fish Shellfish Immunol.">
        <title>Early steps in the European eel (Anguilla anguilla)-Vibrio vulnificus interaction in the gills: Role of the RtxA13 toxin.</title>
        <authorList>
            <person name="Callol A."/>
            <person name="Pajuelo D."/>
            <person name="Ebbesson L."/>
            <person name="Teles M."/>
            <person name="MacKenzie S."/>
            <person name="Amaro C."/>
        </authorList>
    </citation>
    <scope>NUCLEOTIDE SEQUENCE</scope>
</reference>
<name>A0A0E9V210_ANGAN</name>
<dbReference type="EMBL" id="GBXM01037107">
    <property type="protein sequence ID" value="JAH71470.1"/>
    <property type="molecule type" value="Transcribed_RNA"/>
</dbReference>
<proteinExistence type="predicted"/>
<organism evidence="1">
    <name type="scientific">Anguilla anguilla</name>
    <name type="common">European freshwater eel</name>
    <name type="synonym">Muraena anguilla</name>
    <dbReference type="NCBI Taxonomy" id="7936"/>
    <lineage>
        <taxon>Eukaryota</taxon>
        <taxon>Metazoa</taxon>
        <taxon>Chordata</taxon>
        <taxon>Craniata</taxon>
        <taxon>Vertebrata</taxon>
        <taxon>Euteleostomi</taxon>
        <taxon>Actinopterygii</taxon>
        <taxon>Neopterygii</taxon>
        <taxon>Teleostei</taxon>
        <taxon>Anguilliformes</taxon>
        <taxon>Anguillidae</taxon>
        <taxon>Anguilla</taxon>
    </lineage>
</organism>
<sequence length="30" mass="3313">MRPSVKATNGKEGLIMDRILSYGLCSTKSR</sequence>
<reference evidence="1" key="1">
    <citation type="submission" date="2014-11" db="EMBL/GenBank/DDBJ databases">
        <authorList>
            <person name="Amaro Gonzalez C."/>
        </authorList>
    </citation>
    <scope>NUCLEOTIDE SEQUENCE</scope>
</reference>